<dbReference type="InterPro" id="IPR032719">
    <property type="entry name" value="WbsX"/>
</dbReference>
<evidence type="ECO:0000313" key="2">
    <source>
        <dbReference type="Proteomes" id="UP000181870"/>
    </source>
</evidence>
<dbReference type="PANTHER" id="PTHR41244">
    <property type="entry name" value="RHAMNAN SYNTHESIS F"/>
    <property type="match status" value="1"/>
</dbReference>
<organism evidence="1 2">
    <name type="scientific">Bacteroides ovatus</name>
    <dbReference type="NCBI Taxonomy" id="28116"/>
    <lineage>
        <taxon>Bacteria</taxon>
        <taxon>Pseudomonadati</taxon>
        <taxon>Bacteroidota</taxon>
        <taxon>Bacteroidia</taxon>
        <taxon>Bacteroidales</taxon>
        <taxon>Bacteroidaceae</taxon>
        <taxon>Bacteroides</taxon>
    </lineage>
</organism>
<evidence type="ECO:0000313" key="1">
    <source>
        <dbReference type="EMBL" id="SDH11467.1"/>
    </source>
</evidence>
<dbReference type="Pfam" id="PF14307">
    <property type="entry name" value="Glyco_tran_WbsX"/>
    <property type="match status" value="1"/>
</dbReference>
<dbReference type="PANTHER" id="PTHR41244:SF1">
    <property type="entry name" value="GLYCOSYLTRANSFERASE"/>
    <property type="match status" value="1"/>
</dbReference>
<dbReference type="Proteomes" id="UP000181870">
    <property type="component" value="Unassembled WGS sequence"/>
</dbReference>
<accession>A0A1G7ZS71</accession>
<dbReference type="GO" id="GO:0016740">
    <property type="term" value="F:transferase activity"/>
    <property type="evidence" value="ECO:0007669"/>
    <property type="project" value="UniProtKB-KW"/>
</dbReference>
<reference evidence="1 2" key="1">
    <citation type="submission" date="2016-10" db="EMBL/GenBank/DDBJ databases">
        <authorList>
            <person name="de Groot N.N."/>
        </authorList>
    </citation>
    <scope>NUCLEOTIDE SEQUENCE [LARGE SCALE GENOMIC DNA]</scope>
    <source>
        <strain evidence="1 2">NLAE-zl-C57</strain>
    </source>
</reference>
<dbReference type="RefSeq" id="WP_049701362.1">
    <property type="nucleotide sequence ID" value="NZ_FNDO01000001.1"/>
</dbReference>
<dbReference type="EMBL" id="FNDO01000001">
    <property type="protein sequence ID" value="SDH11467.1"/>
    <property type="molecule type" value="Genomic_DNA"/>
</dbReference>
<dbReference type="CDD" id="cd11579">
    <property type="entry name" value="Glyco_tran_WbsX"/>
    <property type="match status" value="1"/>
</dbReference>
<dbReference type="AlphaFoldDB" id="A0A1G7ZS71"/>
<protein>
    <submittedName>
        <fullName evidence="1">Glycosyltransferase WbsX</fullName>
    </submittedName>
</protein>
<keyword evidence="1" id="KW-0808">Transferase</keyword>
<gene>
    <name evidence="1" type="ORF">SAMN05192582_1001196</name>
</gene>
<name>A0A1G7ZS71_BACOV</name>
<sequence length="450" mass="51018">MDRRTFLKSAGAKGAAVMATSVVGTEMLHATEVLEERTISTPKQKTTVTRLPEDLSTLVGDVTLLDKPQNLTVACYTFPNYHASAIHDKIYGPGWTEYNLVRSARPWYPGHAQPRGPLLGELDESKPGTWEKYNDLCKQSGIDVLIWDWYWYDNEPCLHEALENGFLRASNRNDVKFACMWTNHPWYVLYPTSMTNGHNAYPPSFAPADSSLKECWQSLSYIISRYCHLENYWRIDGKPVICIWDPNRLEKNIGVSQTKQLFAELTEFARKLGHKGLHFHSSGFYSPNSKDVGYSTAGSYNPFTWVADNYQPKDVELPDYGIAAADVAFKLWPKHHHDFEIPYLPSLSPGWDSTPRYIPPLARPDKPNRDKWPACVILEGENPASFKALVQSAFAYLNKHKDVPPILTIACFNEWTEGHYLLPDNRFGYGMLDALAEALGKKNSHSTHGI</sequence>
<proteinExistence type="predicted"/>
<dbReference type="Gene3D" id="3.20.20.80">
    <property type="entry name" value="Glycosidases"/>
    <property type="match status" value="1"/>
</dbReference>